<dbReference type="InterPro" id="IPR002123">
    <property type="entry name" value="Plipid/glycerol_acylTrfase"/>
</dbReference>
<organism evidence="9 10">
    <name type="scientific">Sphingomonas aurea</name>
    <dbReference type="NCBI Taxonomy" id="3063994"/>
    <lineage>
        <taxon>Bacteria</taxon>
        <taxon>Pseudomonadati</taxon>
        <taxon>Pseudomonadota</taxon>
        <taxon>Alphaproteobacteria</taxon>
        <taxon>Sphingomonadales</taxon>
        <taxon>Sphingomonadaceae</taxon>
        <taxon>Sphingomonas</taxon>
    </lineage>
</organism>
<keyword evidence="3" id="KW-0812">Transmembrane</keyword>
<dbReference type="Proteomes" id="UP001230685">
    <property type="component" value="Unassembled WGS sequence"/>
</dbReference>
<gene>
    <name evidence="9" type="ORF">Q5H91_13530</name>
</gene>
<dbReference type="Pfam" id="PF01553">
    <property type="entry name" value="Acyltransferase"/>
    <property type="match status" value="1"/>
</dbReference>
<dbReference type="PANTHER" id="PTHR23063">
    <property type="entry name" value="PHOSPHOLIPID ACYLTRANSFERASE"/>
    <property type="match status" value="1"/>
</dbReference>
<dbReference type="SMART" id="SM00563">
    <property type="entry name" value="PlsC"/>
    <property type="match status" value="1"/>
</dbReference>
<reference evidence="9 10" key="1">
    <citation type="submission" date="2023-07" db="EMBL/GenBank/DDBJ databases">
        <authorList>
            <person name="Kim M.K."/>
        </authorList>
    </citation>
    <scope>NUCLEOTIDE SEQUENCE [LARGE SCALE GENOMIC DNA]</scope>
    <source>
        <strain evidence="9 10">KR1UV-12</strain>
    </source>
</reference>
<evidence type="ECO:0000256" key="1">
    <source>
        <dbReference type="ARBA" id="ARBA00004370"/>
    </source>
</evidence>
<keyword evidence="5" id="KW-0443">Lipid metabolism</keyword>
<evidence type="ECO:0000256" key="6">
    <source>
        <dbReference type="ARBA" id="ARBA00023136"/>
    </source>
</evidence>
<keyword evidence="4" id="KW-1133">Transmembrane helix</keyword>
<keyword evidence="10" id="KW-1185">Reference proteome</keyword>
<evidence type="ECO:0000256" key="3">
    <source>
        <dbReference type="ARBA" id="ARBA00022692"/>
    </source>
</evidence>
<evidence type="ECO:0000259" key="8">
    <source>
        <dbReference type="SMART" id="SM00563"/>
    </source>
</evidence>
<comment type="subcellular location">
    <subcellularLocation>
        <location evidence="1">Membrane</location>
    </subcellularLocation>
</comment>
<dbReference type="EMBL" id="JAUUDS010000008">
    <property type="protein sequence ID" value="MDP1028240.1"/>
    <property type="molecule type" value="Genomic_DNA"/>
</dbReference>
<evidence type="ECO:0000256" key="2">
    <source>
        <dbReference type="ARBA" id="ARBA00022679"/>
    </source>
</evidence>
<keyword evidence="7 9" id="KW-0012">Acyltransferase</keyword>
<keyword evidence="6" id="KW-0472">Membrane</keyword>
<keyword evidence="2" id="KW-0808">Transferase</keyword>
<evidence type="ECO:0000256" key="7">
    <source>
        <dbReference type="ARBA" id="ARBA00023315"/>
    </source>
</evidence>
<dbReference type="CDD" id="cd07989">
    <property type="entry name" value="LPLAT_AGPAT-like"/>
    <property type="match status" value="1"/>
</dbReference>
<comment type="caution">
    <text evidence="9">The sequence shown here is derived from an EMBL/GenBank/DDBJ whole genome shotgun (WGS) entry which is preliminary data.</text>
</comment>
<dbReference type="PANTHER" id="PTHR23063:SF52">
    <property type="entry name" value="LYSOPHOSPHATIDYLCHOLINE ACYLTRANSFERASE"/>
    <property type="match status" value="1"/>
</dbReference>
<dbReference type="SUPFAM" id="SSF69593">
    <property type="entry name" value="Glycerol-3-phosphate (1)-acyltransferase"/>
    <property type="match status" value="1"/>
</dbReference>
<dbReference type="GO" id="GO:0016746">
    <property type="term" value="F:acyltransferase activity"/>
    <property type="evidence" value="ECO:0007669"/>
    <property type="project" value="UniProtKB-KW"/>
</dbReference>
<evidence type="ECO:0000256" key="4">
    <source>
        <dbReference type="ARBA" id="ARBA00022989"/>
    </source>
</evidence>
<name>A0ABT9EMQ5_9SPHN</name>
<accession>A0ABT9EMQ5</accession>
<feature type="domain" description="Phospholipid/glycerol acyltransferase" evidence="8">
    <location>
        <begin position="60"/>
        <end position="173"/>
    </location>
</feature>
<sequence length="237" mass="25565">MRLAARLSLLATLLLALLPLHGLWRLFRLPSPWPRRFLAASARIMGARARVVGTPLTRDTVILANHLSWMDILLLAGSTGATFVATDDLRRAPLVGWLASLNATIFVARGNRMGVGDQVAAVRAALGPRPVAIFPEGTTGDGARLLPFKPALLAALDPPVPGLQVQPVRIDYGAATGELAWVGAERGIDHARRVLRRRGSFVATLRFAEPFHPAGDRKVIAAEARRRIEALVVQPNV</sequence>
<proteinExistence type="predicted"/>
<evidence type="ECO:0000313" key="9">
    <source>
        <dbReference type="EMBL" id="MDP1028240.1"/>
    </source>
</evidence>
<evidence type="ECO:0000256" key="5">
    <source>
        <dbReference type="ARBA" id="ARBA00023098"/>
    </source>
</evidence>
<evidence type="ECO:0000313" key="10">
    <source>
        <dbReference type="Proteomes" id="UP001230685"/>
    </source>
</evidence>
<protein>
    <submittedName>
        <fullName evidence="9">Lysophospholipid acyltransferase family protein</fullName>
    </submittedName>
</protein>
<dbReference type="RefSeq" id="WP_305174088.1">
    <property type="nucleotide sequence ID" value="NZ_JAUUDS010000008.1"/>
</dbReference>